<accession>A0ABY7JZK8</accession>
<keyword evidence="2" id="KW-1185">Reference proteome</keyword>
<proteinExistence type="predicted"/>
<sequence length="133" mass="14905">MPAIDIVDSTWICTRPATLGAIVAEPANWRQWWPRLDLQVDERRGEKGMRWFVGPSEGGTVAGSMEVWLEPALDGVVAHYFLRLDGTGGRTLRRRAVTGLTRRYRLGAKELFWSLGSQLDPGRISRIAARRSG</sequence>
<evidence type="ECO:0000313" key="2">
    <source>
        <dbReference type="Proteomes" id="UP001164693"/>
    </source>
</evidence>
<reference evidence="1" key="1">
    <citation type="submission" date="2022-05" db="EMBL/GenBank/DDBJ databases">
        <title>Jatrophihabitans sp. SB3-54 whole genome sequence.</title>
        <authorList>
            <person name="Suh M.K."/>
            <person name="Eom M.K."/>
            <person name="Kim J.S."/>
            <person name="Kim H.S."/>
            <person name="Do H.E."/>
            <person name="Shin Y.K."/>
            <person name="Lee J.-S."/>
        </authorList>
    </citation>
    <scope>NUCLEOTIDE SEQUENCE</scope>
    <source>
        <strain evidence="1">SB3-54</strain>
    </source>
</reference>
<dbReference type="RefSeq" id="WP_269444564.1">
    <property type="nucleotide sequence ID" value="NZ_CP097463.1"/>
</dbReference>
<name>A0ABY7JZK8_9ACTN</name>
<dbReference type="Proteomes" id="UP001164693">
    <property type="component" value="Chromosome"/>
</dbReference>
<evidence type="ECO:0008006" key="3">
    <source>
        <dbReference type="Google" id="ProtNLM"/>
    </source>
</evidence>
<dbReference type="EMBL" id="CP097463">
    <property type="protein sequence ID" value="WAX58016.1"/>
    <property type="molecule type" value="Genomic_DNA"/>
</dbReference>
<gene>
    <name evidence="1" type="ORF">M6B22_04415</name>
</gene>
<evidence type="ECO:0000313" key="1">
    <source>
        <dbReference type="EMBL" id="WAX58016.1"/>
    </source>
</evidence>
<protein>
    <recommendedName>
        <fullName evidence="3">Polyketide cyclase / dehydrase and lipid transport</fullName>
    </recommendedName>
</protein>
<organism evidence="1 2">
    <name type="scientific">Jatrophihabitans cynanchi</name>
    <dbReference type="NCBI Taxonomy" id="2944128"/>
    <lineage>
        <taxon>Bacteria</taxon>
        <taxon>Bacillati</taxon>
        <taxon>Actinomycetota</taxon>
        <taxon>Actinomycetes</taxon>
        <taxon>Jatrophihabitantales</taxon>
        <taxon>Jatrophihabitantaceae</taxon>
        <taxon>Jatrophihabitans</taxon>
    </lineage>
</organism>